<gene>
    <name evidence="2" type="ORF">EKL94_04490</name>
</gene>
<dbReference type="GO" id="GO:0004722">
    <property type="term" value="F:protein serine/threonine phosphatase activity"/>
    <property type="evidence" value="ECO:0007669"/>
    <property type="project" value="InterPro"/>
</dbReference>
<dbReference type="Pfam" id="PF13672">
    <property type="entry name" value="PP2C_2"/>
    <property type="match status" value="1"/>
</dbReference>
<name>A0A431UN96_STEMA</name>
<evidence type="ECO:0000313" key="3">
    <source>
        <dbReference type="Proteomes" id="UP000271705"/>
    </source>
</evidence>
<dbReference type="SUPFAM" id="SSF81606">
    <property type="entry name" value="PP2C-like"/>
    <property type="match status" value="1"/>
</dbReference>
<dbReference type="SMART" id="SM00332">
    <property type="entry name" value="PP2Cc"/>
    <property type="match status" value="1"/>
</dbReference>
<reference evidence="2 3" key="1">
    <citation type="submission" date="2018-12" db="EMBL/GenBank/DDBJ databases">
        <authorList>
            <person name="Kartti S."/>
            <person name="Manni A."/>
            <person name="Chemao El Fihri M.W."/>
            <person name="Laamarti M."/>
            <person name="Temsamani L."/>
            <person name="El Jamali J.E."/>
            <person name="Ouadghiri M."/>
            <person name="Ibrahimi A."/>
            <person name="Filati-Maltouf A."/>
        </authorList>
    </citation>
    <scope>NUCLEOTIDE SEQUENCE [LARGE SCALE GENOMIC DNA]</scope>
    <source>
        <strain evidence="2 3">MDMC339</strain>
    </source>
</reference>
<dbReference type="PANTHER" id="PTHR13832">
    <property type="entry name" value="PROTEIN PHOSPHATASE 2C"/>
    <property type="match status" value="1"/>
</dbReference>
<dbReference type="SMART" id="SM00331">
    <property type="entry name" value="PP2C_SIG"/>
    <property type="match status" value="1"/>
</dbReference>
<dbReference type="AlphaFoldDB" id="A0A431UN96"/>
<dbReference type="InterPro" id="IPR001932">
    <property type="entry name" value="PPM-type_phosphatase-like_dom"/>
</dbReference>
<organism evidence="2 3">
    <name type="scientific">Stenotrophomonas maltophilia</name>
    <name type="common">Pseudomonas maltophilia</name>
    <name type="synonym">Xanthomonas maltophilia</name>
    <dbReference type="NCBI Taxonomy" id="40324"/>
    <lineage>
        <taxon>Bacteria</taxon>
        <taxon>Pseudomonadati</taxon>
        <taxon>Pseudomonadota</taxon>
        <taxon>Gammaproteobacteria</taxon>
        <taxon>Lysobacterales</taxon>
        <taxon>Lysobacteraceae</taxon>
        <taxon>Stenotrophomonas</taxon>
        <taxon>Stenotrophomonas maltophilia group</taxon>
    </lineage>
</organism>
<dbReference type="EMBL" id="RXLZ01000009">
    <property type="protein sequence ID" value="RTQ90980.1"/>
    <property type="molecule type" value="Genomic_DNA"/>
</dbReference>
<dbReference type="Proteomes" id="UP000271705">
    <property type="component" value="Unassembled WGS sequence"/>
</dbReference>
<sequence length="240" mass="26243">MNAVGTRYASAGHTDTGKVRRLNEDAILLRDDVGLWVVADGLGGHAAGDFASGLIVERLSRLQRQEDVVDFIEAIEDTLQQVNQELLRRAHDLRVDLIGSTVVVLVQDRDFMLCGWVGDSRAYGMEDGCLRQLTRDHVHGIKDDATQFAGSAAVAAPGTLTRAVGAQEDLLVDWIVASHATGTPFLLCSDGVNKEIPDAELDMECRRQREPRVLLARLFELALGRAARDNVSAVIVCRQE</sequence>
<evidence type="ECO:0000313" key="2">
    <source>
        <dbReference type="EMBL" id="RTQ90980.1"/>
    </source>
</evidence>
<comment type="caution">
    <text evidence="2">The sequence shown here is derived from an EMBL/GenBank/DDBJ whole genome shotgun (WGS) entry which is preliminary data.</text>
</comment>
<evidence type="ECO:0000259" key="1">
    <source>
        <dbReference type="PROSITE" id="PS51746"/>
    </source>
</evidence>
<dbReference type="InterPro" id="IPR015655">
    <property type="entry name" value="PP2C"/>
</dbReference>
<feature type="domain" description="PPM-type phosphatase" evidence="1">
    <location>
        <begin position="5"/>
        <end position="238"/>
    </location>
</feature>
<dbReference type="Gene3D" id="3.60.40.10">
    <property type="entry name" value="PPM-type phosphatase domain"/>
    <property type="match status" value="1"/>
</dbReference>
<dbReference type="RefSeq" id="WP_126928156.1">
    <property type="nucleotide sequence ID" value="NZ_RXLZ01000009.1"/>
</dbReference>
<dbReference type="InterPro" id="IPR036457">
    <property type="entry name" value="PPM-type-like_dom_sf"/>
</dbReference>
<dbReference type="PANTHER" id="PTHR13832:SF827">
    <property type="entry name" value="PROTEIN PHOSPHATASE 1L"/>
    <property type="match status" value="1"/>
</dbReference>
<proteinExistence type="predicted"/>
<dbReference type="CDD" id="cd00143">
    <property type="entry name" value="PP2Cc"/>
    <property type="match status" value="1"/>
</dbReference>
<accession>A0A431UN96</accession>
<protein>
    <submittedName>
        <fullName evidence="2">Serine/threonine-protein phosphatase</fullName>
    </submittedName>
</protein>
<dbReference type="PROSITE" id="PS51746">
    <property type="entry name" value="PPM_2"/>
    <property type="match status" value="1"/>
</dbReference>